<evidence type="ECO:0000256" key="2">
    <source>
        <dbReference type="SAM" id="SignalP"/>
    </source>
</evidence>
<dbReference type="InterPro" id="IPR011330">
    <property type="entry name" value="Glyco_hydro/deAcase_b/a-brl"/>
</dbReference>
<comment type="caution">
    <text evidence="3">The sequence shown here is derived from an EMBL/GenBank/DDBJ whole genome shotgun (WGS) entry which is preliminary data.</text>
</comment>
<dbReference type="SUPFAM" id="SSF88713">
    <property type="entry name" value="Glycoside hydrolase/deacetylase"/>
    <property type="match status" value="1"/>
</dbReference>
<keyword evidence="2" id="KW-0732">Signal</keyword>
<keyword evidence="4" id="KW-1185">Reference proteome</keyword>
<dbReference type="PANTHER" id="PTHR45985">
    <property type="match status" value="1"/>
</dbReference>
<dbReference type="InterPro" id="IPR052740">
    <property type="entry name" value="CE4"/>
</dbReference>
<accession>A0A561B3A2</accession>
<protein>
    <recommendedName>
        <fullName evidence="5">Polysaccharide deacetylase</fullName>
    </recommendedName>
</protein>
<evidence type="ECO:0000313" key="4">
    <source>
        <dbReference type="Proteomes" id="UP000318380"/>
    </source>
</evidence>
<feature type="compositionally biased region" description="Low complexity" evidence="1">
    <location>
        <begin position="39"/>
        <end position="50"/>
    </location>
</feature>
<proteinExistence type="predicted"/>
<dbReference type="AlphaFoldDB" id="A0A561B3A2"/>
<evidence type="ECO:0000256" key="1">
    <source>
        <dbReference type="SAM" id="MobiDB-lite"/>
    </source>
</evidence>
<dbReference type="PROSITE" id="PS51257">
    <property type="entry name" value="PROKAR_LIPOPROTEIN"/>
    <property type="match status" value="1"/>
</dbReference>
<dbReference type="Gene3D" id="3.20.20.370">
    <property type="entry name" value="Glycoside hydrolase/deacetylase"/>
    <property type="match status" value="1"/>
</dbReference>
<dbReference type="PANTHER" id="PTHR45985:SF3">
    <property type="entry name" value="CHITIN DEACETYLASE-LIKE 4"/>
    <property type="match status" value="1"/>
</dbReference>
<feature type="chain" id="PRO_5039662864" description="Polysaccharide deacetylase" evidence="2">
    <location>
        <begin position="21"/>
        <end position="387"/>
    </location>
</feature>
<dbReference type="Proteomes" id="UP000318380">
    <property type="component" value="Unassembled WGS sequence"/>
</dbReference>
<sequence>MGTKRLLSVTVLASVLVAGCADVPPEGAGSPGVSPPPRTSGSPSATQQPTTPSPSEPDPSNTLTPGTKPPAAAPVGRTFPARLPNGKPPLFVVVSFDGAGDLVLWSRWRTIAQQTNARMTFFLSGPYLYPEKYKTDYRPPRLKPGASDIGWGDPDKVLRRAAVLRQAIAEGHEIGTHANGHFCGTKGINSWTAVQWKSELAAFDRMVTSGPTLAAGKPLAAPFDPSTVEGMRTPCLEGNRTAYRQVMRERGMQYDASEPGYIAWPKKEDGLWNFPLQSVKLAGTGRTTLTMDYNLWYAQNKAREAPAAQAPKLKAQVLATYRSALAGSRAAGNPPLFLGNHFNRWNNSVYSDAMQAFVKETCTQPDVRCVSNSELVSWLQKNGVPKS</sequence>
<gene>
    <name evidence="3" type="ORF">FB561_7216</name>
</gene>
<evidence type="ECO:0000313" key="3">
    <source>
        <dbReference type="EMBL" id="TWD73327.1"/>
    </source>
</evidence>
<reference evidence="3 4" key="1">
    <citation type="submission" date="2019-06" db="EMBL/GenBank/DDBJ databases">
        <title>Sequencing the genomes of 1000 actinobacteria strains.</title>
        <authorList>
            <person name="Klenk H.-P."/>
        </authorList>
    </citation>
    <scope>NUCLEOTIDE SEQUENCE [LARGE SCALE GENOMIC DNA]</scope>
    <source>
        <strain evidence="3 4">DSM 24683</strain>
    </source>
</reference>
<name>A0A561B3A2_9ACTN</name>
<dbReference type="EMBL" id="VIVK01000003">
    <property type="protein sequence ID" value="TWD73327.1"/>
    <property type="molecule type" value="Genomic_DNA"/>
</dbReference>
<organism evidence="3 4">
    <name type="scientific">Kribbella amoyensis</name>
    <dbReference type="NCBI Taxonomy" id="996641"/>
    <lineage>
        <taxon>Bacteria</taxon>
        <taxon>Bacillati</taxon>
        <taxon>Actinomycetota</taxon>
        <taxon>Actinomycetes</taxon>
        <taxon>Propionibacteriales</taxon>
        <taxon>Kribbellaceae</taxon>
        <taxon>Kribbella</taxon>
    </lineage>
</organism>
<evidence type="ECO:0008006" key="5">
    <source>
        <dbReference type="Google" id="ProtNLM"/>
    </source>
</evidence>
<dbReference type="GO" id="GO:0005975">
    <property type="term" value="P:carbohydrate metabolic process"/>
    <property type="evidence" value="ECO:0007669"/>
    <property type="project" value="InterPro"/>
</dbReference>
<feature type="region of interest" description="Disordered" evidence="1">
    <location>
        <begin position="23"/>
        <end position="80"/>
    </location>
</feature>
<feature type="signal peptide" evidence="2">
    <location>
        <begin position="1"/>
        <end position="20"/>
    </location>
</feature>